<dbReference type="AlphaFoldDB" id="G3TC30"/>
<protein>
    <submittedName>
        <fullName evidence="2">Uncharacterized protein</fullName>
    </submittedName>
</protein>
<dbReference type="OMA" id="CCECHAH"/>
<evidence type="ECO:0000313" key="2">
    <source>
        <dbReference type="Ensembl" id="ENSLAFP00000011583.3"/>
    </source>
</evidence>
<sequence length="69" mass="7354">ICCGCRIGLGSRLPVHRAEAALPYWVPLSLRPRKQNAPWTRTPGTIAGGSAVTRPFSSSGKSCRPCTTT</sequence>
<evidence type="ECO:0000313" key="3">
    <source>
        <dbReference type="Proteomes" id="UP000007646"/>
    </source>
</evidence>
<dbReference type="GeneTree" id="ENSGT00940000173374"/>
<dbReference type="Pfam" id="PF15132">
    <property type="entry name" value="DUF4568"/>
    <property type="match status" value="1"/>
</dbReference>
<reference evidence="2" key="3">
    <citation type="submission" date="2025-09" db="UniProtKB">
        <authorList>
            <consortium name="Ensembl"/>
        </authorList>
    </citation>
    <scope>IDENTIFICATION</scope>
    <source>
        <strain evidence="2">Isolate ISIS603380</strain>
    </source>
</reference>
<feature type="region of interest" description="Disordered" evidence="1">
    <location>
        <begin position="36"/>
        <end position="69"/>
    </location>
</feature>
<evidence type="ECO:0000256" key="1">
    <source>
        <dbReference type="SAM" id="MobiDB-lite"/>
    </source>
</evidence>
<dbReference type="eggNOG" id="ENOG502TCTH">
    <property type="taxonomic scope" value="Eukaryota"/>
</dbReference>
<dbReference type="Ensembl" id="ENSLAFT00000013832.3">
    <property type="protein sequence ID" value="ENSLAFP00000011583.3"/>
    <property type="gene ID" value="ENSLAFG00000013834.3"/>
</dbReference>
<organism evidence="2 3">
    <name type="scientific">Loxodonta africana</name>
    <name type="common">African elephant</name>
    <dbReference type="NCBI Taxonomy" id="9785"/>
    <lineage>
        <taxon>Eukaryota</taxon>
        <taxon>Metazoa</taxon>
        <taxon>Chordata</taxon>
        <taxon>Craniata</taxon>
        <taxon>Vertebrata</taxon>
        <taxon>Euteleostomi</taxon>
        <taxon>Mammalia</taxon>
        <taxon>Eutheria</taxon>
        <taxon>Afrotheria</taxon>
        <taxon>Proboscidea</taxon>
        <taxon>Elephantidae</taxon>
        <taxon>Loxodonta</taxon>
    </lineage>
</organism>
<dbReference type="InParanoid" id="G3TC30"/>
<reference evidence="2" key="2">
    <citation type="submission" date="2025-08" db="UniProtKB">
        <authorList>
            <consortium name="Ensembl"/>
        </authorList>
    </citation>
    <scope>IDENTIFICATION</scope>
    <source>
        <strain evidence="2">Isolate ISIS603380</strain>
    </source>
</reference>
<name>G3TC30_LOXAF</name>
<feature type="compositionally biased region" description="Polar residues" evidence="1">
    <location>
        <begin position="55"/>
        <end position="69"/>
    </location>
</feature>
<proteinExistence type="predicted"/>
<keyword evidence="3" id="KW-1185">Reference proteome</keyword>
<dbReference type="PANTHER" id="PTHR14693:SF0">
    <property type="entry name" value="RIKEN CDNA 1700018B08 GENE"/>
    <property type="match status" value="1"/>
</dbReference>
<accession>G3TC30</accession>
<dbReference type="PANTHER" id="PTHR14693">
    <property type="entry name" value="RIKEN CDNA 1700018B08"/>
    <property type="match status" value="1"/>
</dbReference>
<dbReference type="InterPro" id="IPR027919">
    <property type="entry name" value="DUF4568"/>
</dbReference>
<dbReference type="HOGENOM" id="CLU_2782495_0_0_1"/>
<reference evidence="2 3" key="1">
    <citation type="submission" date="2009-06" db="EMBL/GenBank/DDBJ databases">
        <title>The Genome Sequence of Loxodonta africana (African elephant).</title>
        <authorList>
            <person name="Di Palma F."/>
            <person name="Heiman D."/>
            <person name="Young S."/>
            <person name="Johnson J."/>
            <person name="Lander E.S."/>
            <person name="Lindblad-Toh K."/>
        </authorList>
    </citation>
    <scope>NUCLEOTIDE SEQUENCE [LARGE SCALE GENOMIC DNA]</scope>
    <source>
        <strain evidence="2 3">Isolate ISIS603380</strain>
    </source>
</reference>
<dbReference type="Proteomes" id="UP000007646">
    <property type="component" value="Unassembled WGS sequence"/>
</dbReference>